<evidence type="ECO:0000256" key="1">
    <source>
        <dbReference type="ARBA" id="ARBA00022801"/>
    </source>
</evidence>
<evidence type="ECO:0000313" key="4">
    <source>
        <dbReference type="EMBL" id="PIP85357.1"/>
    </source>
</evidence>
<dbReference type="PROSITE" id="PS00893">
    <property type="entry name" value="NUDIX_BOX"/>
    <property type="match status" value="1"/>
</dbReference>
<dbReference type="AlphaFoldDB" id="A0A2H0DT45"/>
<dbReference type="CDD" id="cd02883">
    <property type="entry name" value="NUDIX_Hydrolase"/>
    <property type="match status" value="1"/>
</dbReference>
<dbReference type="SUPFAM" id="SSF55811">
    <property type="entry name" value="Nudix"/>
    <property type="match status" value="1"/>
</dbReference>
<dbReference type="Gene3D" id="3.90.79.10">
    <property type="entry name" value="Nucleoside Triphosphate Pyrophosphohydrolase"/>
    <property type="match status" value="1"/>
</dbReference>
<dbReference type="GO" id="GO:0016787">
    <property type="term" value="F:hydrolase activity"/>
    <property type="evidence" value="ECO:0007669"/>
    <property type="project" value="UniProtKB-KW"/>
</dbReference>
<protein>
    <recommendedName>
        <fullName evidence="3">Nudix hydrolase domain-containing protein</fullName>
    </recommendedName>
</protein>
<feature type="domain" description="Nudix hydrolase" evidence="3">
    <location>
        <begin position="1"/>
        <end position="132"/>
    </location>
</feature>
<dbReference type="InterPro" id="IPR020084">
    <property type="entry name" value="NUDIX_hydrolase_CS"/>
</dbReference>
<organism evidence="4 5">
    <name type="scientific">Candidatus Collierbacteria bacterium CG22_combo_CG10-13_8_21_14_all_43_12</name>
    <dbReference type="NCBI Taxonomy" id="1974537"/>
    <lineage>
        <taxon>Bacteria</taxon>
        <taxon>Candidatus Collieribacteriota</taxon>
    </lineage>
</organism>
<evidence type="ECO:0000313" key="5">
    <source>
        <dbReference type="Proteomes" id="UP000231136"/>
    </source>
</evidence>
<name>A0A2H0DT45_9BACT</name>
<dbReference type="EMBL" id="PCTR01000137">
    <property type="protein sequence ID" value="PIP85357.1"/>
    <property type="molecule type" value="Genomic_DNA"/>
</dbReference>
<gene>
    <name evidence="4" type="ORF">COW83_04760</name>
</gene>
<dbReference type="PANTHER" id="PTHR43736">
    <property type="entry name" value="ADP-RIBOSE PYROPHOSPHATASE"/>
    <property type="match status" value="1"/>
</dbReference>
<dbReference type="InterPro" id="IPR020476">
    <property type="entry name" value="Nudix_hydrolase"/>
</dbReference>
<accession>A0A2H0DT45</accession>
<reference evidence="4 5" key="1">
    <citation type="submission" date="2017-09" db="EMBL/GenBank/DDBJ databases">
        <title>Depth-based differentiation of microbial function through sediment-hosted aquifers and enrichment of novel symbionts in the deep terrestrial subsurface.</title>
        <authorList>
            <person name="Probst A.J."/>
            <person name="Ladd B."/>
            <person name="Jarett J.K."/>
            <person name="Geller-Mcgrath D.E."/>
            <person name="Sieber C.M."/>
            <person name="Emerson J.B."/>
            <person name="Anantharaman K."/>
            <person name="Thomas B.C."/>
            <person name="Malmstrom R."/>
            <person name="Stieglmeier M."/>
            <person name="Klingl A."/>
            <person name="Woyke T."/>
            <person name="Ryan C.M."/>
            <person name="Banfield J.F."/>
        </authorList>
    </citation>
    <scope>NUCLEOTIDE SEQUENCE [LARGE SCALE GENOMIC DNA]</scope>
    <source>
        <strain evidence="4">CG22_combo_CG10-13_8_21_14_all_43_12</strain>
    </source>
</reference>
<evidence type="ECO:0000259" key="3">
    <source>
        <dbReference type="PROSITE" id="PS51462"/>
    </source>
</evidence>
<comment type="caution">
    <text evidence="4">The sequence shown here is derived from an EMBL/GenBank/DDBJ whole genome shotgun (WGS) entry which is preliminary data.</text>
</comment>
<sequence length="139" mass="15501">MRQFIQLMIFDEEKNHLLAVKRAESDTSFGGMWGLPGGGVIDGETIDFAAARELKEETNLEIKHISSEPFFELTPTLKGTQIHLIVKSASVQPGELNPNDKDIETISWITPEKLISSFIAFGIPTEAITKFQSKLKLLK</sequence>
<keyword evidence="1 2" id="KW-0378">Hydrolase</keyword>
<evidence type="ECO:0000256" key="2">
    <source>
        <dbReference type="RuleBase" id="RU003476"/>
    </source>
</evidence>
<proteinExistence type="inferred from homology"/>
<comment type="similarity">
    <text evidence="2">Belongs to the Nudix hydrolase family.</text>
</comment>
<dbReference type="PROSITE" id="PS51462">
    <property type="entry name" value="NUDIX"/>
    <property type="match status" value="1"/>
</dbReference>
<dbReference type="Proteomes" id="UP000231136">
    <property type="component" value="Unassembled WGS sequence"/>
</dbReference>
<dbReference type="Pfam" id="PF00293">
    <property type="entry name" value="NUDIX"/>
    <property type="match status" value="1"/>
</dbReference>
<dbReference type="InterPro" id="IPR000086">
    <property type="entry name" value="NUDIX_hydrolase_dom"/>
</dbReference>
<dbReference type="PANTHER" id="PTHR43736:SF1">
    <property type="entry name" value="DIHYDRONEOPTERIN TRIPHOSPHATE DIPHOSPHATASE"/>
    <property type="match status" value="1"/>
</dbReference>
<dbReference type="PRINTS" id="PR00502">
    <property type="entry name" value="NUDIXFAMILY"/>
</dbReference>
<dbReference type="InterPro" id="IPR015797">
    <property type="entry name" value="NUDIX_hydrolase-like_dom_sf"/>
</dbReference>